<evidence type="ECO:0000313" key="6">
    <source>
        <dbReference type="EMBL" id="MFD1049951.1"/>
    </source>
</evidence>
<accession>A0ABW3MHD0</accession>
<dbReference type="PANTHER" id="PTHR30168">
    <property type="entry name" value="PUTATIVE MEMBRANE PROTEIN YPFJ"/>
    <property type="match status" value="1"/>
</dbReference>
<keyword evidence="4" id="KW-0472">Membrane</keyword>
<keyword evidence="2" id="KW-0812">Transmembrane</keyword>
<reference evidence="7" key="1">
    <citation type="journal article" date="2019" name="Int. J. Syst. Evol. Microbiol.">
        <title>The Global Catalogue of Microorganisms (GCM) 10K type strain sequencing project: providing services to taxonomists for standard genome sequencing and annotation.</title>
        <authorList>
            <consortium name="The Broad Institute Genomics Platform"/>
            <consortium name="The Broad Institute Genome Sequencing Center for Infectious Disease"/>
            <person name="Wu L."/>
            <person name="Ma J."/>
        </authorList>
    </citation>
    <scope>NUCLEOTIDE SEQUENCE [LARGE SCALE GENOMIC DNA]</scope>
    <source>
        <strain evidence="7">JCM 31486</strain>
    </source>
</reference>
<dbReference type="EMBL" id="JBHTIS010002505">
    <property type="protein sequence ID" value="MFD1049951.1"/>
    <property type="molecule type" value="Genomic_DNA"/>
</dbReference>
<evidence type="ECO:0000256" key="1">
    <source>
        <dbReference type="ARBA" id="ARBA00004167"/>
    </source>
</evidence>
<evidence type="ECO:0000256" key="3">
    <source>
        <dbReference type="ARBA" id="ARBA00022989"/>
    </source>
</evidence>
<organism evidence="6 7">
    <name type="scientific">Kibdelosporangium lantanae</name>
    <dbReference type="NCBI Taxonomy" id="1497396"/>
    <lineage>
        <taxon>Bacteria</taxon>
        <taxon>Bacillati</taxon>
        <taxon>Actinomycetota</taxon>
        <taxon>Actinomycetes</taxon>
        <taxon>Pseudonocardiales</taxon>
        <taxon>Pseudonocardiaceae</taxon>
        <taxon>Kibdelosporangium</taxon>
    </lineage>
</organism>
<keyword evidence="3" id="KW-1133">Transmembrane helix</keyword>
<evidence type="ECO:0000256" key="4">
    <source>
        <dbReference type="ARBA" id="ARBA00023136"/>
    </source>
</evidence>
<evidence type="ECO:0000256" key="5">
    <source>
        <dbReference type="SAM" id="MobiDB-lite"/>
    </source>
</evidence>
<dbReference type="InterPro" id="IPR007343">
    <property type="entry name" value="Uncharacterised_pept_Zn_put"/>
</dbReference>
<gene>
    <name evidence="6" type="ORF">ACFQ1S_32675</name>
</gene>
<name>A0ABW3MHD0_9PSEU</name>
<evidence type="ECO:0000313" key="7">
    <source>
        <dbReference type="Proteomes" id="UP001597045"/>
    </source>
</evidence>
<comment type="subcellular location">
    <subcellularLocation>
        <location evidence="1">Membrane</location>
        <topology evidence="1">Single-pass membrane protein</topology>
    </subcellularLocation>
</comment>
<dbReference type="Proteomes" id="UP001597045">
    <property type="component" value="Unassembled WGS sequence"/>
</dbReference>
<feature type="non-terminal residue" evidence="6">
    <location>
        <position position="1"/>
    </location>
</feature>
<keyword evidence="7" id="KW-1185">Reference proteome</keyword>
<protein>
    <submittedName>
        <fullName evidence="6">Neutral zinc metallopeptidase</fullName>
    </submittedName>
</protein>
<proteinExistence type="predicted"/>
<feature type="region of interest" description="Disordered" evidence="5">
    <location>
        <begin position="131"/>
        <end position="155"/>
    </location>
</feature>
<sequence>SSPNLAFPSGAKWTSACGTADSATAAAFYCSGDNTLYMPFEGLRTQQSGAHPGIYLAVFAHEFGHHVQAVSGIMDASWDAEYEAGPDSAAGLELNRRMEMQAQCFGGMWFAGAWNGKGSIDDNIVNEMLKDGYTRGDDNDPSQPRTHGTRAHYGAWQQQGYQKNRTYQCNTYAVPSDAVG</sequence>
<dbReference type="PANTHER" id="PTHR30168:SF0">
    <property type="entry name" value="INNER MEMBRANE PROTEIN"/>
    <property type="match status" value="1"/>
</dbReference>
<dbReference type="Pfam" id="PF04228">
    <property type="entry name" value="Zn_peptidase"/>
    <property type="match status" value="1"/>
</dbReference>
<comment type="caution">
    <text evidence="6">The sequence shown here is derived from an EMBL/GenBank/DDBJ whole genome shotgun (WGS) entry which is preliminary data.</text>
</comment>
<evidence type="ECO:0000256" key="2">
    <source>
        <dbReference type="ARBA" id="ARBA00022692"/>
    </source>
</evidence>